<dbReference type="KEGG" id="pdp:PDIP_53390"/>
<reference evidence="2" key="1">
    <citation type="journal article" date="2012" name="BMC Genomics">
        <title>Genome sequence of the necrotrophic fungus Penicillium digitatum, the main postharvest pathogen of citrus.</title>
        <authorList>
            <person name="Marcet-Houben M."/>
            <person name="Ballester A.-R."/>
            <person name="de la Fuente B."/>
            <person name="Harries E."/>
            <person name="Marcos J.F."/>
            <person name="Gonzalez-Candelas L."/>
            <person name="Gabaldon T."/>
        </authorList>
    </citation>
    <scope>NUCLEOTIDE SEQUENCE [LARGE SCALE GENOMIC DNA]</scope>
    <source>
        <strain evidence="2">Pd1 / CECT 20795</strain>
    </source>
</reference>
<proteinExistence type="predicted"/>
<evidence type="ECO:0000313" key="2">
    <source>
        <dbReference type="Proteomes" id="UP000009886"/>
    </source>
</evidence>
<comment type="caution">
    <text evidence="1">The sequence shown here is derived from an EMBL/GenBank/DDBJ whole genome shotgun (WGS) entry which is preliminary data.</text>
</comment>
<protein>
    <submittedName>
        <fullName evidence="1">Uncharacterized protein</fullName>
    </submittedName>
</protein>
<dbReference type="AlphaFoldDB" id="K9FUA6"/>
<dbReference type="HOGENOM" id="CLU_2997141_0_0_1"/>
<dbReference type="VEuPathDB" id="FungiDB:PDIP_53390"/>
<dbReference type="EMBL" id="AKCU01000360">
    <property type="protein sequence ID" value="EKV12102.1"/>
    <property type="molecule type" value="Genomic_DNA"/>
</dbReference>
<organism evidence="1 2">
    <name type="scientific">Penicillium digitatum (strain Pd1 / CECT 20795)</name>
    <name type="common">Green mold</name>
    <dbReference type="NCBI Taxonomy" id="1170230"/>
    <lineage>
        <taxon>Eukaryota</taxon>
        <taxon>Fungi</taxon>
        <taxon>Dikarya</taxon>
        <taxon>Ascomycota</taxon>
        <taxon>Pezizomycotina</taxon>
        <taxon>Eurotiomycetes</taxon>
        <taxon>Eurotiomycetidae</taxon>
        <taxon>Eurotiales</taxon>
        <taxon>Aspergillaceae</taxon>
        <taxon>Penicillium</taxon>
    </lineage>
</organism>
<gene>
    <name evidence="1" type="ORF">PDIP_53390</name>
</gene>
<name>K9FUA6_PEND1</name>
<dbReference type="Proteomes" id="UP000009886">
    <property type="component" value="Unassembled WGS sequence"/>
</dbReference>
<evidence type="ECO:0000313" key="1">
    <source>
        <dbReference type="EMBL" id="EKV12102.1"/>
    </source>
</evidence>
<dbReference type="OrthoDB" id="4362234at2759"/>
<sequence>MIIDNSITVNGKKPKFDSIVDFLDWYSSWLEHVDLEEVRENLASSLVSSRNRLVRCE</sequence>
<accession>K9FUA6</accession>